<evidence type="ECO:0000313" key="1">
    <source>
        <dbReference type="EMBL" id="KAE9004338.1"/>
    </source>
</evidence>
<dbReference type="AlphaFoldDB" id="A0A6A3KFH7"/>
<comment type="caution">
    <text evidence="1">The sequence shown here is derived from an EMBL/GenBank/DDBJ whole genome shotgun (WGS) entry which is preliminary data.</text>
</comment>
<evidence type="ECO:0000313" key="4">
    <source>
        <dbReference type="Proteomes" id="UP000429607"/>
    </source>
</evidence>
<dbReference type="EMBL" id="QXFV01001503">
    <property type="protein sequence ID" value="KAE9004338.1"/>
    <property type="molecule type" value="Genomic_DNA"/>
</dbReference>
<name>A0A6A3KFH7_9STRA</name>
<dbReference type="Proteomes" id="UP000429607">
    <property type="component" value="Unassembled WGS sequence"/>
</dbReference>
<accession>A0A6A3KFH7</accession>
<proteinExistence type="predicted"/>
<organism evidence="1 4">
    <name type="scientific">Phytophthora rubi</name>
    <dbReference type="NCBI Taxonomy" id="129364"/>
    <lineage>
        <taxon>Eukaryota</taxon>
        <taxon>Sar</taxon>
        <taxon>Stramenopiles</taxon>
        <taxon>Oomycota</taxon>
        <taxon>Peronosporomycetes</taxon>
        <taxon>Peronosporales</taxon>
        <taxon>Peronosporaceae</taxon>
        <taxon>Phytophthora</taxon>
    </lineage>
</organism>
<dbReference type="EMBL" id="QXFT01000958">
    <property type="protein sequence ID" value="KAE9332549.1"/>
    <property type="molecule type" value="Genomic_DNA"/>
</dbReference>
<gene>
    <name evidence="1" type="ORF">PR001_g17744</name>
    <name evidence="2" type="ORF">PR002_g15500</name>
    <name evidence="3" type="ORF">PR003_g14454</name>
</gene>
<evidence type="ECO:0000313" key="3">
    <source>
        <dbReference type="EMBL" id="KAE9332549.1"/>
    </source>
</evidence>
<sequence length="67" mass="7179">MTSFSAPPPLLLVAAQEGDAVCVCLASRTGMGCCAKRICELWSPSMRSSVRSRFTRMMRAGLVVGAR</sequence>
<evidence type="ECO:0000313" key="5">
    <source>
        <dbReference type="Proteomes" id="UP000434957"/>
    </source>
</evidence>
<evidence type="ECO:0000313" key="6">
    <source>
        <dbReference type="Proteomes" id="UP000435112"/>
    </source>
</evidence>
<protein>
    <submittedName>
        <fullName evidence="1">Uncharacterized protein</fullName>
    </submittedName>
</protein>
<dbReference type="Proteomes" id="UP000434957">
    <property type="component" value="Unassembled WGS sequence"/>
</dbReference>
<dbReference type="Proteomes" id="UP000435112">
    <property type="component" value="Unassembled WGS sequence"/>
</dbReference>
<evidence type="ECO:0000313" key="2">
    <source>
        <dbReference type="EMBL" id="KAE9009921.1"/>
    </source>
</evidence>
<keyword evidence="5" id="KW-1185">Reference proteome</keyword>
<dbReference type="EMBL" id="QXFU01001130">
    <property type="protein sequence ID" value="KAE9009921.1"/>
    <property type="molecule type" value="Genomic_DNA"/>
</dbReference>
<reference evidence="4 6" key="1">
    <citation type="submission" date="2018-09" db="EMBL/GenBank/DDBJ databases">
        <title>Genomic investigation of the strawberry pathogen Phytophthora fragariae indicates pathogenicity is determined by transcriptional variation in three key races.</title>
        <authorList>
            <person name="Adams T.M."/>
            <person name="Armitage A.D."/>
            <person name="Sobczyk M.K."/>
            <person name="Bates H.J."/>
            <person name="Dunwell J.M."/>
            <person name="Nellist C.F."/>
            <person name="Harrison R.J."/>
        </authorList>
    </citation>
    <scope>NUCLEOTIDE SEQUENCE [LARGE SCALE GENOMIC DNA]</scope>
    <source>
        <strain evidence="1 4">SCRP249</strain>
        <strain evidence="2 6">SCRP324</strain>
        <strain evidence="3 5">SCRP333</strain>
    </source>
</reference>